<dbReference type="OrthoDB" id="2269373at2759"/>
<reference evidence="2 3" key="1">
    <citation type="journal article" date="2016" name="Sci. Rep.">
        <title>Draft genome sequencing and secretome analysis of fungal phytopathogen Ascochyta rabiei provides insight into the necrotrophic effector repertoire.</title>
        <authorList>
            <person name="Verma S."/>
            <person name="Gazara R.K."/>
            <person name="Nizam S."/>
            <person name="Parween S."/>
            <person name="Chattopadhyay D."/>
            <person name="Verma P.K."/>
        </authorList>
    </citation>
    <scope>NUCLEOTIDE SEQUENCE [LARGE SCALE GENOMIC DNA]</scope>
    <source>
        <strain evidence="2 3">ArDII</strain>
    </source>
</reference>
<organism evidence="2 3">
    <name type="scientific">Didymella rabiei</name>
    <name type="common">Chickpea ascochyta blight fungus</name>
    <name type="synonym">Mycosphaerella rabiei</name>
    <dbReference type="NCBI Taxonomy" id="5454"/>
    <lineage>
        <taxon>Eukaryota</taxon>
        <taxon>Fungi</taxon>
        <taxon>Dikarya</taxon>
        <taxon>Ascomycota</taxon>
        <taxon>Pezizomycotina</taxon>
        <taxon>Dothideomycetes</taxon>
        <taxon>Pleosporomycetidae</taxon>
        <taxon>Pleosporales</taxon>
        <taxon>Pleosporineae</taxon>
        <taxon>Didymellaceae</taxon>
        <taxon>Ascochyta</taxon>
    </lineage>
</organism>
<protein>
    <submittedName>
        <fullName evidence="2">Sequence-specific DNA binding RNA polymerase II transcription factor</fullName>
    </submittedName>
</protein>
<gene>
    <name evidence="2" type="ORF">ST47_g6014</name>
</gene>
<feature type="region of interest" description="Disordered" evidence="1">
    <location>
        <begin position="1"/>
        <end position="66"/>
    </location>
</feature>
<proteinExistence type="predicted"/>
<dbReference type="STRING" id="5454.A0A163D1C7"/>
<dbReference type="AlphaFoldDB" id="A0A163D1C7"/>
<evidence type="ECO:0000256" key="1">
    <source>
        <dbReference type="SAM" id="MobiDB-lite"/>
    </source>
</evidence>
<feature type="compositionally biased region" description="Basic and acidic residues" evidence="1">
    <location>
        <begin position="9"/>
        <end position="35"/>
    </location>
</feature>
<dbReference type="EMBL" id="JYNV01000207">
    <property type="protein sequence ID" value="KZM22842.1"/>
    <property type="molecule type" value="Genomic_DNA"/>
</dbReference>
<evidence type="ECO:0000313" key="2">
    <source>
        <dbReference type="EMBL" id="KZM22842.1"/>
    </source>
</evidence>
<evidence type="ECO:0000313" key="3">
    <source>
        <dbReference type="Proteomes" id="UP000076837"/>
    </source>
</evidence>
<name>A0A163D1C7_DIDRA</name>
<keyword evidence="3" id="KW-1185">Reference proteome</keyword>
<dbReference type="Proteomes" id="UP000076837">
    <property type="component" value="Unassembled WGS sequence"/>
</dbReference>
<accession>A0A163D1C7</accession>
<comment type="caution">
    <text evidence="2">The sequence shown here is derived from an EMBL/GenBank/DDBJ whole genome shotgun (WGS) entry which is preliminary data.</text>
</comment>
<dbReference type="CDD" id="cd12148">
    <property type="entry name" value="fungal_TF_MHR"/>
    <property type="match status" value="1"/>
</dbReference>
<sequence>MHIQSTSTTKKEKERQALREAGIDPESLLKGRMSDDDSVIDQTNVHDIARSRQTGTSSAEPPLDERGILVTEHGKSRYLDTSIWTSLKSELGDLKEILDETSDEDSSDYNGASAPELFSSDGSRLLFGSPKAATGLRHLHPQPTEAFKLWQVYLDNINPLVKLFHAPTVQQTIAEANGNLDGIP</sequence>
<feature type="compositionally biased region" description="Polar residues" evidence="1">
    <location>
        <begin position="40"/>
        <end position="59"/>
    </location>
</feature>